<protein>
    <submittedName>
        <fullName evidence="1">Uncharacterized protein</fullName>
    </submittedName>
</protein>
<dbReference type="AlphaFoldDB" id="A0A2P2M4G0"/>
<sequence>MPIMSKKVHNLERKYLNNDQFHTGILLISKE</sequence>
<dbReference type="EMBL" id="GGEC01044615">
    <property type="protein sequence ID" value="MBX25099.1"/>
    <property type="molecule type" value="Transcribed_RNA"/>
</dbReference>
<proteinExistence type="predicted"/>
<evidence type="ECO:0000313" key="1">
    <source>
        <dbReference type="EMBL" id="MBX25099.1"/>
    </source>
</evidence>
<organism evidence="1">
    <name type="scientific">Rhizophora mucronata</name>
    <name type="common">Asiatic mangrove</name>
    <dbReference type="NCBI Taxonomy" id="61149"/>
    <lineage>
        <taxon>Eukaryota</taxon>
        <taxon>Viridiplantae</taxon>
        <taxon>Streptophyta</taxon>
        <taxon>Embryophyta</taxon>
        <taxon>Tracheophyta</taxon>
        <taxon>Spermatophyta</taxon>
        <taxon>Magnoliopsida</taxon>
        <taxon>eudicotyledons</taxon>
        <taxon>Gunneridae</taxon>
        <taxon>Pentapetalae</taxon>
        <taxon>rosids</taxon>
        <taxon>fabids</taxon>
        <taxon>Malpighiales</taxon>
        <taxon>Rhizophoraceae</taxon>
        <taxon>Rhizophora</taxon>
    </lineage>
</organism>
<reference evidence="1" key="1">
    <citation type="submission" date="2018-02" db="EMBL/GenBank/DDBJ databases">
        <title>Rhizophora mucronata_Transcriptome.</title>
        <authorList>
            <person name="Meera S.P."/>
            <person name="Sreeshan A."/>
            <person name="Augustine A."/>
        </authorList>
    </citation>
    <scope>NUCLEOTIDE SEQUENCE</scope>
    <source>
        <tissue evidence="1">Leaf</tissue>
    </source>
</reference>
<name>A0A2P2M4G0_RHIMU</name>
<accession>A0A2P2M4G0</accession>